<dbReference type="Pfam" id="PF05448">
    <property type="entry name" value="AXE1"/>
    <property type="match status" value="1"/>
</dbReference>
<dbReference type="PANTHER" id="PTHR40111:SF1">
    <property type="entry name" value="CEPHALOSPORIN-C DEACETYLASE"/>
    <property type="match status" value="1"/>
</dbReference>
<organism evidence="2 3">
    <name type="scientific">Amycolatopsis lexingtonensis</name>
    <dbReference type="NCBI Taxonomy" id="218822"/>
    <lineage>
        <taxon>Bacteria</taxon>
        <taxon>Bacillati</taxon>
        <taxon>Actinomycetota</taxon>
        <taxon>Actinomycetes</taxon>
        <taxon>Pseudonocardiales</taxon>
        <taxon>Pseudonocardiaceae</taxon>
        <taxon>Amycolatopsis</taxon>
    </lineage>
</organism>
<gene>
    <name evidence="2" type="ORF">H4696_005414</name>
</gene>
<dbReference type="GO" id="GO:0047739">
    <property type="term" value="F:cephalosporin-C deacetylase activity"/>
    <property type="evidence" value="ECO:0007669"/>
    <property type="project" value="UniProtKB-EC"/>
</dbReference>
<protein>
    <submittedName>
        <fullName evidence="2">Cephalosporin-C deacetylase</fullName>
        <ecNumber evidence="2">3.1.1.41</ecNumber>
    </submittedName>
</protein>
<accession>A0ABR9I528</accession>
<reference evidence="2 3" key="1">
    <citation type="submission" date="2020-10" db="EMBL/GenBank/DDBJ databases">
        <title>Sequencing the genomes of 1000 actinobacteria strains.</title>
        <authorList>
            <person name="Klenk H.-P."/>
        </authorList>
    </citation>
    <scope>NUCLEOTIDE SEQUENCE [LARGE SCALE GENOMIC DNA]</scope>
    <source>
        <strain evidence="2 3">DSM 44653</strain>
    </source>
</reference>
<dbReference type="RefSeq" id="WP_086858738.1">
    <property type="nucleotide sequence ID" value="NZ_JADBEG010000001.1"/>
</dbReference>
<evidence type="ECO:0000313" key="3">
    <source>
        <dbReference type="Proteomes" id="UP000631670"/>
    </source>
</evidence>
<name>A0ABR9I528_9PSEU</name>
<evidence type="ECO:0000259" key="1">
    <source>
        <dbReference type="Pfam" id="PF05448"/>
    </source>
</evidence>
<dbReference type="EC" id="3.1.1.41" evidence="2"/>
<dbReference type="InterPro" id="IPR029058">
    <property type="entry name" value="AB_hydrolase_fold"/>
</dbReference>
<dbReference type="PANTHER" id="PTHR40111">
    <property type="entry name" value="CEPHALOSPORIN-C DEACETYLASE"/>
    <property type="match status" value="1"/>
</dbReference>
<dbReference type="Gene3D" id="3.40.50.1820">
    <property type="entry name" value="alpha/beta hydrolase"/>
    <property type="match status" value="1"/>
</dbReference>
<dbReference type="InterPro" id="IPR039069">
    <property type="entry name" value="CE7"/>
</dbReference>
<evidence type="ECO:0000313" key="2">
    <source>
        <dbReference type="EMBL" id="MBE1498314.1"/>
    </source>
</evidence>
<keyword evidence="2" id="KW-0378">Hydrolase</keyword>
<feature type="domain" description="Acetyl xylan esterase" evidence="1">
    <location>
        <begin position="2"/>
        <end position="299"/>
    </location>
</feature>
<keyword evidence="3" id="KW-1185">Reference proteome</keyword>
<sequence length="324" mass="34780">MLTDLGRDALWAYRSEYEAPPDFDAFWASTLTEARAHDIDVRVTPVETPLRTLDVFDVTFAGFGGHPIRAWLRRPRGDVGPLPAIVQFHGYGGSRGSALQELHWASAGYAHLQVDVRGQGGVTPDPAGSGPAYPGHLTRGIESRETYVYRRIFTDAARAVDAVRALPEVDPARVAVLGNSQGGGIALAAAGLVPDVAALHAQAPFLCDFRRASLIGGERPYVELSRYLAEHRDAVDRVFAVLAYFDGVGFAARAEAPAWFSAGLMDGIVPPSTVFGAYHAYRGPKEIGVWDYNGHEAGGADDLRAVLDAFGPLLEPATMEPATQ</sequence>
<dbReference type="SUPFAM" id="SSF53474">
    <property type="entry name" value="alpha/beta-Hydrolases"/>
    <property type="match status" value="1"/>
</dbReference>
<dbReference type="Proteomes" id="UP000631670">
    <property type="component" value="Unassembled WGS sequence"/>
</dbReference>
<comment type="caution">
    <text evidence="2">The sequence shown here is derived from an EMBL/GenBank/DDBJ whole genome shotgun (WGS) entry which is preliminary data.</text>
</comment>
<proteinExistence type="predicted"/>
<dbReference type="EMBL" id="JADBEG010000001">
    <property type="protein sequence ID" value="MBE1498314.1"/>
    <property type="molecule type" value="Genomic_DNA"/>
</dbReference>
<dbReference type="InterPro" id="IPR008391">
    <property type="entry name" value="AXE1_dom"/>
</dbReference>